<keyword evidence="3" id="KW-1185">Reference proteome</keyword>
<evidence type="ECO:0000313" key="2">
    <source>
        <dbReference type="EMBL" id="MDQ0103634.1"/>
    </source>
</evidence>
<dbReference type="PANTHER" id="PTHR43194:SF2">
    <property type="entry name" value="PEROXISOMAL MEMBRANE PROTEIN LPX1"/>
    <property type="match status" value="1"/>
</dbReference>
<evidence type="ECO:0000313" key="3">
    <source>
        <dbReference type="Proteomes" id="UP001244563"/>
    </source>
</evidence>
<dbReference type="GO" id="GO:0106435">
    <property type="term" value="F:carboxylesterase activity"/>
    <property type="evidence" value="ECO:0007669"/>
    <property type="project" value="UniProtKB-EC"/>
</dbReference>
<dbReference type="Gene3D" id="3.40.50.1820">
    <property type="entry name" value="alpha/beta hydrolase"/>
    <property type="match status" value="1"/>
</dbReference>
<organism evidence="2 3">
    <name type="scientific">Paenarthrobacter nicotinovorans</name>
    <name type="common">Arthrobacter nicotinovorans</name>
    <dbReference type="NCBI Taxonomy" id="29320"/>
    <lineage>
        <taxon>Bacteria</taxon>
        <taxon>Bacillati</taxon>
        <taxon>Actinomycetota</taxon>
        <taxon>Actinomycetes</taxon>
        <taxon>Micrococcales</taxon>
        <taxon>Micrococcaceae</taxon>
        <taxon>Paenarthrobacter</taxon>
    </lineage>
</organism>
<evidence type="ECO:0000259" key="1">
    <source>
        <dbReference type="Pfam" id="PF12146"/>
    </source>
</evidence>
<dbReference type="PIRSF" id="PIRSF017388">
    <property type="entry name" value="Esterase_lipase"/>
    <property type="match status" value="1"/>
</dbReference>
<reference evidence="2 3" key="1">
    <citation type="submission" date="2023-07" db="EMBL/GenBank/DDBJ databases">
        <title>Sorghum-associated microbial communities from plants grown in Nebraska, USA.</title>
        <authorList>
            <person name="Schachtman D."/>
        </authorList>
    </citation>
    <scope>NUCLEOTIDE SEQUENCE [LARGE SCALE GENOMIC DNA]</scope>
    <source>
        <strain evidence="2 3">CC523</strain>
    </source>
</reference>
<keyword evidence="2" id="KW-0378">Hydrolase</keyword>
<gene>
    <name evidence="2" type="ORF">J2T10_003299</name>
</gene>
<dbReference type="PANTHER" id="PTHR43194">
    <property type="entry name" value="HYDROLASE ALPHA/BETA FOLD FAMILY"/>
    <property type="match status" value="1"/>
</dbReference>
<dbReference type="Pfam" id="PF12146">
    <property type="entry name" value="Hydrolase_4"/>
    <property type="match status" value="1"/>
</dbReference>
<dbReference type="SUPFAM" id="SSF53474">
    <property type="entry name" value="alpha/beta-Hydrolases"/>
    <property type="match status" value="1"/>
</dbReference>
<dbReference type="InterPro" id="IPR012354">
    <property type="entry name" value="Esterase_lipase"/>
</dbReference>
<dbReference type="InterPro" id="IPR029058">
    <property type="entry name" value="AB_hydrolase_fold"/>
</dbReference>
<protein>
    <submittedName>
        <fullName evidence="2">Carboxylesterase</fullName>
        <ecNumber evidence="2">3.1.1.1</ecNumber>
    </submittedName>
</protein>
<dbReference type="InterPro" id="IPR050228">
    <property type="entry name" value="Carboxylesterase_BioH"/>
</dbReference>
<dbReference type="EMBL" id="JAUSSW010000010">
    <property type="protein sequence ID" value="MDQ0103634.1"/>
    <property type="molecule type" value="Genomic_DNA"/>
</dbReference>
<dbReference type="Proteomes" id="UP001244563">
    <property type="component" value="Unassembled WGS sequence"/>
</dbReference>
<comment type="caution">
    <text evidence="2">The sequence shown here is derived from an EMBL/GenBank/DDBJ whole genome shotgun (WGS) entry which is preliminary data.</text>
</comment>
<dbReference type="InterPro" id="IPR022742">
    <property type="entry name" value="Hydrolase_4"/>
</dbReference>
<feature type="domain" description="Serine aminopeptidase S33" evidence="1">
    <location>
        <begin position="28"/>
        <end position="236"/>
    </location>
</feature>
<accession>A0ABT9TQY4</accession>
<dbReference type="EC" id="3.1.1.1" evidence="2"/>
<name>A0ABT9TQY4_PAENI</name>
<sequence length="264" mass="28724">MERMTERKPPAAAAFHYAGHGPNASTGVAICHGFTGSPLSMLPWAEYLAAQGFAVTVPLLPGHGTSWHDLATTRWQDWYRAFEKSYLDLAATTETCFVAGLSMGGAVALRLASLHDVPGVVLVNPGLSFYDRRVKYVGALKYVMRTTDPIVEDSPAPELIEDSDYSKTPLKSVHELKKLFRSATRGLTQVKAPALVFKSSVDGVIPPSSVDTIRRHIDSARLKVVTLPHSGHVATLDVDAPTIFEESAAFFRRHANHRVASESS</sequence>
<proteinExistence type="predicted"/>